<evidence type="ECO:0008006" key="3">
    <source>
        <dbReference type="Google" id="ProtNLM"/>
    </source>
</evidence>
<reference evidence="1 2" key="1">
    <citation type="submission" date="2020-03" db="EMBL/GenBank/DDBJ databases">
        <title>Spirochaetal bacteria isolated from arthropods constitute a novel genus Entomospira genus novum within the order Spirochaetales.</title>
        <authorList>
            <person name="Grana-Miraglia L."/>
            <person name="Sikutova S."/>
            <person name="Fingerle V."/>
            <person name="Sing A."/>
            <person name="Castillo-Ramirez S."/>
            <person name="Margos G."/>
            <person name="Rudolf I."/>
        </authorList>
    </citation>
    <scope>NUCLEOTIDE SEQUENCE [LARGE SCALE GENOMIC DNA]</scope>
    <source>
        <strain evidence="1 2">BR193</strain>
    </source>
</reference>
<accession>A0A968KRN5</accession>
<name>A0A968KRN5_9SPIO</name>
<dbReference type="Gene3D" id="1.25.40.10">
    <property type="entry name" value="Tetratricopeptide repeat domain"/>
    <property type="match status" value="2"/>
</dbReference>
<evidence type="ECO:0000313" key="1">
    <source>
        <dbReference type="EMBL" id="NIZ40933.1"/>
    </source>
</evidence>
<evidence type="ECO:0000313" key="2">
    <source>
        <dbReference type="Proteomes" id="UP000711995"/>
    </source>
</evidence>
<dbReference type="RefSeq" id="WP_167700520.1">
    <property type="nucleotide sequence ID" value="NZ_CP118174.1"/>
</dbReference>
<protein>
    <recommendedName>
        <fullName evidence="3">Tetratricopeptide repeat protein</fullName>
    </recommendedName>
</protein>
<comment type="caution">
    <text evidence="1">The sequence shown here is derived from an EMBL/GenBank/DDBJ whole genome shotgun (WGS) entry which is preliminary data.</text>
</comment>
<dbReference type="EMBL" id="JAATLJ010000001">
    <property type="protein sequence ID" value="NIZ40933.1"/>
    <property type="molecule type" value="Genomic_DNA"/>
</dbReference>
<dbReference type="SUPFAM" id="SSF81901">
    <property type="entry name" value="HCP-like"/>
    <property type="match status" value="1"/>
</dbReference>
<keyword evidence="2" id="KW-1185">Reference proteome</keyword>
<organism evidence="1 2">
    <name type="scientific">Entomospira entomophila</name>
    <dbReference type="NCBI Taxonomy" id="2719988"/>
    <lineage>
        <taxon>Bacteria</taxon>
        <taxon>Pseudomonadati</taxon>
        <taxon>Spirochaetota</taxon>
        <taxon>Spirochaetia</taxon>
        <taxon>Spirochaetales</taxon>
        <taxon>Spirochaetaceae</taxon>
        <taxon>Entomospira</taxon>
    </lineage>
</organism>
<dbReference type="Proteomes" id="UP000711995">
    <property type="component" value="Unassembled WGS sequence"/>
</dbReference>
<dbReference type="InterPro" id="IPR011990">
    <property type="entry name" value="TPR-like_helical_dom_sf"/>
</dbReference>
<sequence length="577" mass="68590">MRYPVSLVLFSLLMLILLPATIIAQSTDLDEFERVLQSNNYQVISHFMQSIDRDHHDWSMIALRYAQFLIQKGLVHQAIEELEQIQSDVGYIQLQIDQWLSYAYSLSGNYLRALHITEKMWQSDPTNESILQDYLWLLYKNFKTAEAITVASQYEYLQSPFLFSMIALLHGDIGNYERAIQYYALANEFIAIEELSPENLLPNYYNQYILEIDFLQFQKAEELLIASLEIDPDSPAILRLLGNFYHQQMNLSKSQLYYEQSEFYEMEEAKNNPHARTPLSKLGLIDLYLDFGKLEDVYPLLEEIIQQKDNYLWMKAFGINPSFFESRWRAQEVRYWELKQKALQHQLPTSIRGAIQQFIHNIQYKFSYRRAKLNHRRSQLNSADYARNMQNLENFLRYSLQMNDTYHTYHQQLAHASMKAFRTPIDHFTTQAQLTMAGRKKTQYLQLMSEIILPYQQNLYHAVTLRALERLSLRKEEKNPMLSRLYIQTPFFAQFWGIPAQITMDQKLKNKRLFKKMKIHETPNAEIHITITHESTETLAIHIYHQNELFREGTIQIDPSNRRAIYESIRRFIFQPQ</sequence>
<dbReference type="AlphaFoldDB" id="A0A968KRN5"/>
<proteinExistence type="predicted"/>
<gene>
    <name evidence="1" type="ORF">HCT14_05375</name>
</gene>